<feature type="region of interest" description="Disordered" evidence="1">
    <location>
        <begin position="281"/>
        <end position="327"/>
    </location>
</feature>
<keyword evidence="3" id="KW-1185">Reference proteome</keyword>
<reference evidence="2" key="1">
    <citation type="submission" date="2023-10" db="EMBL/GenBank/DDBJ databases">
        <authorList>
            <person name="Chen Y."/>
            <person name="Shah S."/>
            <person name="Dougan E. K."/>
            <person name="Thang M."/>
            <person name="Chan C."/>
        </authorList>
    </citation>
    <scope>NUCLEOTIDE SEQUENCE [LARGE SCALE GENOMIC DNA]</scope>
</reference>
<dbReference type="EMBL" id="CAUYUJ010001653">
    <property type="protein sequence ID" value="CAK0796959.1"/>
    <property type="molecule type" value="Genomic_DNA"/>
</dbReference>
<organism evidence="2 3">
    <name type="scientific">Prorocentrum cordatum</name>
    <dbReference type="NCBI Taxonomy" id="2364126"/>
    <lineage>
        <taxon>Eukaryota</taxon>
        <taxon>Sar</taxon>
        <taxon>Alveolata</taxon>
        <taxon>Dinophyceae</taxon>
        <taxon>Prorocentrales</taxon>
        <taxon>Prorocentraceae</taxon>
        <taxon>Prorocentrum</taxon>
    </lineage>
</organism>
<feature type="compositionally biased region" description="Polar residues" evidence="1">
    <location>
        <begin position="300"/>
        <end position="316"/>
    </location>
</feature>
<feature type="compositionally biased region" description="Basic and acidic residues" evidence="1">
    <location>
        <begin position="318"/>
        <end position="327"/>
    </location>
</feature>
<comment type="caution">
    <text evidence="2">The sequence shown here is derived from an EMBL/GenBank/DDBJ whole genome shotgun (WGS) entry which is preliminary data.</text>
</comment>
<protein>
    <submittedName>
        <fullName evidence="2">Uncharacterized protein</fullName>
    </submittedName>
</protein>
<evidence type="ECO:0000313" key="3">
    <source>
        <dbReference type="Proteomes" id="UP001189429"/>
    </source>
</evidence>
<accession>A0ABN9PXV1</accession>
<sequence length="406" mass="44225">MAEAAIRAALEQGGAIRTAIVEEIAKTFQPGEPGLRAIEKAAGEVVRDKAIEAVTAVLKDPTSGLSTLIKDEYNRRADTEFPYRAKLRALSMDEWVSAWRDLVVDQDQVSWTLQAVEQNSSPATILALQAAHPENADLQQLRRASTARYAAKLSWKQLCLPSHGGSWDKLENFLMEKADSPLDNVKALARSLLVLLNLLDRRCTVVQSAKKTGPEKAAAQREHLLEFIHLAIKQCKRRTTKASASIPLGHELLLRDFAQDLILAEAALAAKGLGKRLAASDVSGAPSAKAPRYGEGSAGASPQVSARSSGSANQGFTAKKEPGDKPDREALLDTLLRELEHVVRTGSTKKIQEHVCKNCLFSGKGIVKRTLKHCKEQGNDCMLPCSKCTKAGRTSHLLHWMSECKN</sequence>
<name>A0ABN9PXV1_9DINO</name>
<evidence type="ECO:0000313" key="2">
    <source>
        <dbReference type="EMBL" id="CAK0796959.1"/>
    </source>
</evidence>
<proteinExistence type="predicted"/>
<dbReference type="Proteomes" id="UP001189429">
    <property type="component" value="Unassembled WGS sequence"/>
</dbReference>
<evidence type="ECO:0000256" key="1">
    <source>
        <dbReference type="SAM" id="MobiDB-lite"/>
    </source>
</evidence>
<gene>
    <name evidence="2" type="ORF">PCOR1329_LOCUS6175</name>
</gene>